<feature type="transmembrane region" description="Helical" evidence="1">
    <location>
        <begin position="430"/>
        <end position="450"/>
    </location>
</feature>
<keyword evidence="1" id="KW-0472">Membrane</keyword>
<feature type="transmembrane region" description="Helical" evidence="1">
    <location>
        <begin position="486"/>
        <end position="514"/>
    </location>
</feature>
<feature type="transmembrane region" description="Helical" evidence="1">
    <location>
        <begin position="324"/>
        <end position="343"/>
    </location>
</feature>
<feature type="transmembrane region" description="Helical" evidence="1">
    <location>
        <begin position="535"/>
        <end position="555"/>
    </location>
</feature>
<dbReference type="Pfam" id="PF13231">
    <property type="entry name" value="PMT_2"/>
    <property type="match status" value="1"/>
</dbReference>
<evidence type="ECO:0000313" key="4">
    <source>
        <dbReference type="Proteomes" id="UP000322530"/>
    </source>
</evidence>
<organism evidence="3 4">
    <name type="scientific">Dictyobacter arantiisoli</name>
    <dbReference type="NCBI Taxonomy" id="2014874"/>
    <lineage>
        <taxon>Bacteria</taxon>
        <taxon>Bacillati</taxon>
        <taxon>Chloroflexota</taxon>
        <taxon>Ktedonobacteria</taxon>
        <taxon>Ktedonobacterales</taxon>
        <taxon>Dictyobacteraceae</taxon>
        <taxon>Dictyobacter</taxon>
    </lineage>
</organism>
<gene>
    <name evidence="3" type="ORF">KDI_18310</name>
</gene>
<dbReference type="InterPro" id="IPR038731">
    <property type="entry name" value="RgtA/B/C-like"/>
</dbReference>
<dbReference type="PANTHER" id="PTHR41710:SF2">
    <property type="entry name" value="GLYCOSYL TRANSFERASE FAMILY 39_83 DOMAIN-CONTAINING PROTEIN"/>
    <property type="match status" value="1"/>
</dbReference>
<dbReference type="PANTHER" id="PTHR41710">
    <property type="entry name" value="GLYCOSYL TRANSFERASE, FAMILY 39"/>
    <property type="match status" value="1"/>
</dbReference>
<feature type="domain" description="Glycosyltransferase RgtA/B/C/D-like" evidence="2">
    <location>
        <begin position="107"/>
        <end position="245"/>
    </location>
</feature>
<protein>
    <recommendedName>
        <fullName evidence="2">Glycosyltransferase RgtA/B/C/D-like domain-containing protein</fullName>
    </recommendedName>
</protein>
<name>A0A5A5TA90_9CHLR</name>
<dbReference type="EMBL" id="BIXY01000020">
    <property type="protein sequence ID" value="GCF08267.1"/>
    <property type="molecule type" value="Genomic_DNA"/>
</dbReference>
<evidence type="ECO:0000256" key="1">
    <source>
        <dbReference type="SAM" id="Phobius"/>
    </source>
</evidence>
<reference evidence="3 4" key="1">
    <citation type="submission" date="2019-01" db="EMBL/GenBank/DDBJ databases">
        <title>Draft genome sequence of Dictyobacter sp. Uno17.</title>
        <authorList>
            <person name="Wang C.M."/>
            <person name="Zheng Y."/>
            <person name="Sakai Y."/>
            <person name="Abe K."/>
            <person name="Yokota A."/>
            <person name="Yabe S."/>
        </authorList>
    </citation>
    <scope>NUCLEOTIDE SEQUENCE [LARGE SCALE GENOMIC DNA]</scope>
    <source>
        <strain evidence="3 4">Uno17</strain>
    </source>
</reference>
<feature type="transmembrane region" description="Helical" evidence="1">
    <location>
        <begin position="273"/>
        <end position="294"/>
    </location>
</feature>
<proteinExistence type="predicted"/>
<sequence length="767" mass="87171">MKKNSSTKYVVDVIHVEPFVSNVQENEQRRSSYLRLSAREQCRLWLPFVSIVLLGALVRFLGLGDKPLHHDESLHAYFSLQLMHNMEQWKSCFDQEITCYHYDPLLHGPFQFHMIALIYKISQLLGVPTHGVNTTTVRIAAATLGSAIVGLPYFLRDYLGGRRNAMVACCLLAVSPSMVYFSRFAREDIYMACFTLLLVVAAGRYIRDRKGCWFVSGSVAFVLSYATKEATFLSIAVFGSFLVALMAWEIGCKIPVRAQMHPQSTLRRYAPELAAPLTLLALLIICAPVAKWFFGWMKETSIYITNNTAVADAFIKNLKEQTVTLLPCLGLLIGIFLLTRWGWERWYKKSVSRQRTLTKHIDPRIQPVLHTLLTMPWAHGFAGLLLGSFIFTLLFSVLFTNFHTGIGDGIWQGLYYWLQQQQVARGSQPWYYYCLLIPFYEQIGLIFGIIGIVRSLQQPTRFRLFLVYWFLGTVGIYSWAGEKMPWLMIHMVMPMLLLAAIGLEPVLDGIVMLIKNWLIRTENDKNKVQSGKEKKVPAMAIFGAIAAFLLLIITLQNMFQVTYVHYADGPHEMMVYVQTTPDVHKVMSKIDLLDQEHYQGRHKLTIGIMSDASWPFYWYLRDYTNVCYGFPTGCANATPDVIVSAGSNTGNVPVAVNTSRHTNSDTSKPIHYLYHHYALRSWWDEGYKPHPCVPTATDTCQGKPTWGGVGPLLWLSYGDNPPPDARFNPLLAAGNVWNWWWQRKPIGGIGGATDMGFFIRSDWGVNP</sequence>
<comment type="caution">
    <text evidence="3">The sequence shown here is derived from an EMBL/GenBank/DDBJ whole genome shotgun (WGS) entry which is preliminary data.</text>
</comment>
<feature type="transmembrane region" description="Helical" evidence="1">
    <location>
        <begin position="377"/>
        <end position="399"/>
    </location>
</feature>
<keyword evidence="1" id="KW-1133">Transmembrane helix</keyword>
<dbReference type="NCBIfam" id="TIGR03663">
    <property type="entry name" value="flippase activity-associated protein Agl23"/>
    <property type="match status" value="1"/>
</dbReference>
<dbReference type="RefSeq" id="WP_149401255.1">
    <property type="nucleotide sequence ID" value="NZ_BIXY01000020.1"/>
</dbReference>
<feature type="transmembrane region" description="Helical" evidence="1">
    <location>
        <begin position="137"/>
        <end position="155"/>
    </location>
</feature>
<keyword evidence="1" id="KW-0812">Transmembrane</keyword>
<feature type="transmembrane region" description="Helical" evidence="1">
    <location>
        <begin position="233"/>
        <end position="252"/>
    </location>
</feature>
<dbReference type="Proteomes" id="UP000322530">
    <property type="component" value="Unassembled WGS sequence"/>
</dbReference>
<dbReference type="InterPro" id="IPR019962">
    <property type="entry name" value="CHP03663"/>
</dbReference>
<keyword evidence="4" id="KW-1185">Reference proteome</keyword>
<evidence type="ECO:0000313" key="3">
    <source>
        <dbReference type="EMBL" id="GCF08267.1"/>
    </source>
</evidence>
<evidence type="ECO:0000259" key="2">
    <source>
        <dbReference type="Pfam" id="PF13231"/>
    </source>
</evidence>
<accession>A0A5A5TA90</accession>
<feature type="transmembrane region" description="Helical" evidence="1">
    <location>
        <begin position="462"/>
        <end position="480"/>
    </location>
</feature>
<feature type="transmembrane region" description="Helical" evidence="1">
    <location>
        <begin position="189"/>
        <end position="206"/>
    </location>
</feature>
<dbReference type="OrthoDB" id="134672at2"/>
<dbReference type="AlphaFoldDB" id="A0A5A5TA90"/>
<feature type="transmembrane region" description="Helical" evidence="1">
    <location>
        <begin position="44"/>
        <end position="62"/>
    </location>
</feature>